<dbReference type="EMBL" id="CP010026">
    <property type="protein sequence ID" value="AJZ59797.1"/>
    <property type="molecule type" value="Genomic_DNA"/>
</dbReference>
<proteinExistence type="predicted"/>
<evidence type="ECO:0000313" key="3">
    <source>
        <dbReference type="Proteomes" id="UP000032614"/>
    </source>
</evidence>
<sequence length="82" mass="9070">MDHWVDNGSFKQPGVSPVSAEASGNGPTLNVERMEQLKGSAGEYVQEDNDAYEIRALPAQRFTAIHVTLRRLTPRNVALVFD</sequence>
<name>A0AAU8T7M7_9BURK</name>
<dbReference type="AlphaFoldDB" id="A0AAU8T7M7"/>
<dbReference type="KEGG" id="bfn:OI25_3018"/>
<organism evidence="2 3">
    <name type="scientific">Paraburkholderia fungorum</name>
    <dbReference type="NCBI Taxonomy" id="134537"/>
    <lineage>
        <taxon>Bacteria</taxon>
        <taxon>Pseudomonadati</taxon>
        <taxon>Pseudomonadota</taxon>
        <taxon>Betaproteobacteria</taxon>
        <taxon>Burkholderiales</taxon>
        <taxon>Burkholderiaceae</taxon>
        <taxon>Paraburkholderia</taxon>
    </lineage>
</organism>
<evidence type="ECO:0000256" key="1">
    <source>
        <dbReference type="SAM" id="MobiDB-lite"/>
    </source>
</evidence>
<protein>
    <submittedName>
        <fullName evidence="2">Uncharacterized protein</fullName>
    </submittedName>
</protein>
<reference evidence="2 3" key="1">
    <citation type="journal article" date="2015" name="Genome Announc.">
        <title>Complete genome sequences for 59 burkholderia isolates, both pathogenic and near neighbor.</title>
        <authorList>
            <person name="Johnson S.L."/>
            <person name="Bishop-Lilly K.A."/>
            <person name="Ladner J.T."/>
            <person name="Daligault H.E."/>
            <person name="Davenport K.W."/>
            <person name="Jaissle J."/>
            <person name="Frey K.G."/>
            <person name="Koroleva G.I."/>
            <person name="Bruce D.C."/>
            <person name="Coyne S.R."/>
            <person name="Broomall S.M."/>
            <person name="Li P.E."/>
            <person name="Teshima H."/>
            <person name="Gibbons H.S."/>
            <person name="Palacios G.F."/>
            <person name="Rosenzweig C.N."/>
            <person name="Redden C.L."/>
            <person name="Xu Y."/>
            <person name="Minogue T.D."/>
            <person name="Chain P.S."/>
        </authorList>
    </citation>
    <scope>NUCLEOTIDE SEQUENCE [LARGE SCALE GENOMIC DNA]</scope>
    <source>
        <strain evidence="2 3">ATCC BAA-463</strain>
    </source>
</reference>
<evidence type="ECO:0000313" key="2">
    <source>
        <dbReference type="EMBL" id="AJZ59797.1"/>
    </source>
</evidence>
<dbReference type="RefSeq" id="WP_046568715.1">
    <property type="nucleotide sequence ID" value="NZ_JBOBCW010000005.1"/>
</dbReference>
<gene>
    <name evidence="2" type="ORF">OI25_3018</name>
</gene>
<dbReference type="Proteomes" id="UP000032614">
    <property type="component" value="Chromosome 1"/>
</dbReference>
<accession>A0AAU8T7M7</accession>
<feature type="region of interest" description="Disordered" evidence="1">
    <location>
        <begin position="1"/>
        <end position="29"/>
    </location>
</feature>